<evidence type="ECO:0000313" key="12">
    <source>
        <dbReference type="EMBL" id="NJC21219.1"/>
    </source>
</evidence>
<dbReference type="GO" id="GO:0009288">
    <property type="term" value="C:bacterial-type flagellum"/>
    <property type="evidence" value="ECO:0007669"/>
    <property type="project" value="InterPro"/>
</dbReference>
<keyword evidence="13" id="KW-1185">Reference proteome</keyword>
<evidence type="ECO:0000256" key="9">
    <source>
        <dbReference type="ARBA" id="ARBA00023136"/>
    </source>
</evidence>
<dbReference type="Pfam" id="PF02050">
    <property type="entry name" value="FliJ"/>
    <property type="match status" value="1"/>
</dbReference>
<name>A0A846RJ70_9MICC</name>
<keyword evidence="8" id="KW-0653">Protein transport</keyword>
<dbReference type="RefSeq" id="WP_167990695.1">
    <property type="nucleotide sequence ID" value="NZ_JAATJL010000001.1"/>
</dbReference>
<gene>
    <name evidence="12" type="ORF">BJ994_000295</name>
</gene>
<dbReference type="EMBL" id="JAATJL010000001">
    <property type="protein sequence ID" value="NJC21219.1"/>
    <property type="molecule type" value="Genomic_DNA"/>
</dbReference>
<dbReference type="AlphaFoldDB" id="A0A846RJ70"/>
<dbReference type="GO" id="GO:0006935">
    <property type="term" value="P:chemotaxis"/>
    <property type="evidence" value="ECO:0007669"/>
    <property type="project" value="UniProtKB-KW"/>
</dbReference>
<dbReference type="Gene3D" id="1.10.287.1700">
    <property type="match status" value="1"/>
</dbReference>
<comment type="similarity">
    <text evidence="2">Belongs to the FliJ family.</text>
</comment>
<keyword evidence="5" id="KW-1003">Cell membrane</keyword>
<organism evidence="12 13">
    <name type="scientific">Arthrobacter pigmenti</name>
    <dbReference type="NCBI Taxonomy" id="271432"/>
    <lineage>
        <taxon>Bacteria</taxon>
        <taxon>Bacillati</taxon>
        <taxon>Actinomycetota</taxon>
        <taxon>Actinomycetes</taxon>
        <taxon>Micrococcales</taxon>
        <taxon>Micrococcaceae</taxon>
        <taxon>Arthrobacter</taxon>
    </lineage>
</organism>
<proteinExistence type="inferred from homology"/>
<evidence type="ECO:0000256" key="3">
    <source>
        <dbReference type="ARBA" id="ARBA00020392"/>
    </source>
</evidence>
<dbReference type="GO" id="GO:0015031">
    <property type="term" value="P:protein transport"/>
    <property type="evidence" value="ECO:0007669"/>
    <property type="project" value="UniProtKB-KW"/>
</dbReference>
<keyword evidence="12" id="KW-0282">Flagellum</keyword>
<evidence type="ECO:0000313" key="13">
    <source>
        <dbReference type="Proteomes" id="UP000547458"/>
    </source>
</evidence>
<dbReference type="GO" id="GO:0005886">
    <property type="term" value="C:plasma membrane"/>
    <property type="evidence" value="ECO:0007669"/>
    <property type="project" value="UniProtKB-SubCell"/>
</dbReference>
<evidence type="ECO:0000256" key="8">
    <source>
        <dbReference type="ARBA" id="ARBA00022927"/>
    </source>
</evidence>
<feature type="region of interest" description="Disordered" evidence="11">
    <location>
        <begin position="110"/>
        <end position="141"/>
    </location>
</feature>
<evidence type="ECO:0000256" key="7">
    <source>
        <dbReference type="ARBA" id="ARBA00022795"/>
    </source>
</evidence>
<dbReference type="GO" id="GO:0071973">
    <property type="term" value="P:bacterial-type flagellum-dependent cell motility"/>
    <property type="evidence" value="ECO:0007669"/>
    <property type="project" value="InterPro"/>
</dbReference>
<keyword evidence="12" id="KW-0966">Cell projection</keyword>
<dbReference type="Proteomes" id="UP000547458">
    <property type="component" value="Unassembled WGS sequence"/>
</dbReference>
<evidence type="ECO:0000256" key="2">
    <source>
        <dbReference type="ARBA" id="ARBA00010004"/>
    </source>
</evidence>
<sequence>MNRRFPLAGLLRLRQVNQDQAAADLAAANGRLRESSARRRQALVALDGSTAHIADTAALHAIAAARSAARGMLTELAAVEDGLRSEATRAQEAFNAARTQTIGLEKLKERHAAEVSAEDLRTEQKTLDELASRTRGNNDAH</sequence>
<keyword evidence="6" id="KW-0145">Chemotaxis</keyword>
<reference evidence="12 13" key="1">
    <citation type="submission" date="2020-03" db="EMBL/GenBank/DDBJ databases">
        <title>Sequencing the genomes of 1000 actinobacteria strains.</title>
        <authorList>
            <person name="Klenk H.-P."/>
        </authorList>
    </citation>
    <scope>NUCLEOTIDE SEQUENCE [LARGE SCALE GENOMIC DNA]</scope>
    <source>
        <strain evidence="12 13">DSM 16403</strain>
    </source>
</reference>
<evidence type="ECO:0000256" key="11">
    <source>
        <dbReference type="SAM" id="MobiDB-lite"/>
    </source>
</evidence>
<dbReference type="InterPro" id="IPR053716">
    <property type="entry name" value="Flag_assembly_chemotaxis_eff"/>
</dbReference>
<keyword evidence="10" id="KW-1006">Bacterial flagellum protein export</keyword>
<comment type="subcellular location">
    <subcellularLocation>
        <location evidence="1">Cell membrane</location>
        <topology evidence="1">Peripheral membrane protein</topology>
        <orientation evidence="1">Cytoplasmic side</orientation>
    </subcellularLocation>
</comment>
<keyword evidence="4" id="KW-0813">Transport</keyword>
<evidence type="ECO:0000256" key="6">
    <source>
        <dbReference type="ARBA" id="ARBA00022500"/>
    </source>
</evidence>
<dbReference type="GO" id="GO:0044781">
    <property type="term" value="P:bacterial-type flagellum organization"/>
    <property type="evidence" value="ECO:0007669"/>
    <property type="project" value="UniProtKB-KW"/>
</dbReference>
<keyword evidence="9" id="KW-0472">Membrane</keyword>
<evidence type="ECO:0000256" key="10">
    <source>
        <dbReference type="ARBA" id="ARBA00023225"/>
    </source>
</evidence>
<evidence type="ECO:0000256" key="5">
    <source>
        <dbReference type="ARBA" id="ARBA00022475"/>
    </source>
</evidence>
<evidence type="ECO:0000256" key="1">
    <source>
        <dbReference type="ARBA" id="ARBA00004413"/>
    </source>
</evidence>
<protein>
    <recommendedName>
        <fullName evidence="3">Flagellar FliJ protein</fullName>
    </recommendedName>
</protein>
<evidence type="ECO:0000256" key="4">
    <source>
        <dbReference type="ARBA" id="ARBA00022448"/>
    </source>
</evidence>
<accession>A0A846RJ70</accession>
<dbReference type="InterPro" id="IPR012823">
    <property type="entry name" value="Flagell_FliJ"/>
</dbReference>
<keyword evidence="7" id="KW-1005">Bacterial flagellum biogenesis</keyword>
<comment type="caution">
    <text evidence="12">The sequence shown here is derived from an EMBL/GenBank/DDBJ whole genome shotgun (WGS) entry which is preliminary data.</text>
</comment>
<keyword evidence="12" id="KW-0969">Cilium</keyword>